<dbReference type="GO" id="GO:0005789">
    <property type="term" value="C:endoplasmic reticulum membrane"/>
    <property type="evidence" value="ECO:0007669"/>
    <property type="project" value="UniProtKB-SubCell"/>
</dbReference>
<evidence type="ECO:0000256" key="3">
    <source>
        <dbReference type="ARBA" id="ARBA00022692"/>
    </source>
</evidence>
<evidence type="ECO:0000256" key="5">
    <source>
        <dbReference type="ARBA" id="ARBA00022989"/>
    </source>
</evidence>
<comment type="similarity">
    <text evidence="9">Belongs to the auxin efflux carrier (TC 2.A.69.2) family.</text>
</comment>
<evidence type="ECO:0000256" key="1">
    <source>
        <dbReference type="ARBA" id="ARBA00004477"/>
    </source>
</evidence>
<dbReference type="PANTHER" id="PTHR31651">
    <property type="match status" value="1"/>
</dbReference>
<evidence type="ECO:0000256" key="2">
    <source>
        <dbReference type="ARBA" id="ARBA00022448"/>
    </source>
</evidence>
<evidence type="ECO:0000256" key="6">
    <source>
        <dbReference type="ARBA" id="ARBA00023136"/>
    </source>
</evidence>
<name>A0AAE0AQP1_9ROSI</name>
<keyword evidence="3 10" id="KW-0812">Transmembrane</keyword>
<evidence type="ECO:0000256" key="9">
    <source>
        <dbReference type="ARBA" id="ARBA00025752"/>
    </source>
</evidence>
<keyword evidence="4" id="KW-0256">Endoplasmic reticulum</keyword>
<dbReference type="Proteomes" id="UP001281410">
    <property type="component" value="Unassembled WGS sequence"/>
</dbReference>
<reference evidence="11" key="1">
    <citation type="journal article" date="2023" name="Plant J.">
        <title>Genome sequences and population genomics provide insights into the demographic history, inbreeding, and mutation load of two 'living fossil' tree species of Dipteronia.</title>
        <authorList>
            <person name="Feng Y."/>
            <person name="Comes H.P."/>
            <person name="Chen J."/>
            <person name="Zhu S."/>
            <person name="Lu R."/>
            <person name="Zhang X."/>
            <person name="Li P."/>
            <person name="Qiu J."/>
            <person name="Olsen K.M."/>
            <person name="Qiu Y."/>
        </authorList>
    </citation>
    <scope>NUCLEOTIDE SEQUENCE</scope>
    <source>
        <strain evidence="11">NBL</strain>
    </source>
</reference>
<feature type="transmembrane region" description="Helical" evidence="10">
    <location>
        <begin position="263"/>
        <end position="283"/>
    </location>
</feature>
<gene>
    <name evidence="11" type="ORF">Dsin_008879</name>
</gene>
<evidence type="ECO:0000313" key="11">
    <source>
        <dbReference type="EMBL" id="KAK3221854.1"/>
    </source>
</evidence>
<feature type="transmembrane region" description="Helical" evidence="10">
    <location>
        <begin position="53"/>
        <end position="71"/>
    </location>
</feature>
<comment type="subcellular location">
    <subcellularLocation>
        <location evidence="1">Endoplasmic reticulum membrane</location>
        <topology evidence="1">Multi-pass membrane protein</topology>
    </subcellularLocation>
</comment>
<feature type="transmembrane region" description="Helical" evidence="10">
    <location>
        <begin position="367"/>
        <end position="388"/>
    </location>
</feature>
<dbReference type="GO" id="GO:0080162">
    <property type="term" value="P:endoplasmic reticulum to cytosol auxin transport"/>
    <property type="evidence" value="ECO:0007669"/>
    <property type="project" value="InterPro"/>
</dbReference>
<accession>A0AAE0AQP1</accession>
<organism evidence="11 12">
    <name type="scientific">Dipteronia sinensis</name>
    <dbReference type="NCBI Taxonomy" id="43782"/>
    <lineage>
        <taxon>Eukaryota</taxon>
        <taxon>Viridiplantae</taxon>
        <taxon>Streptophyta</taxon>
        <taxon>Embryophyta</taxon>
        <taxon>Tracheophyta</taxon>
        <taxon>Spermatophyta</taxon>
        <taxon>Magnoliopsida</taxon>
        <taxon>eudicotyledons</taxon>
        <taxon>Gunneridae</taxon>
        <taxon>Pentapetalae</taxon>
        <taxon>rosids</taxon>
        <taxon>malvids</taxon>
        <taxon>Sapindales</taxon>
        <taxon>Sapindaceae</taxon>
        <taxon>Hippocastanoideae</taxon>
        <taxon>Acereae</taxon>
        <taxon>Dipteronia</taxon>
    </lineage>
</organism>
<feature type="transmembrane region" description="Helical" evidence="10">
    <location>
        <begin position="154"/>
        <end position="175"/>
    </location>
</feature>
<feature type="transmembrane region" description="Helical" evidence="10">
    <location>
        <begin position="20"/>
        <end position="41"/>
    </location>
</feature>
<evidence type="ECO:0000256" key="10">
    <source>
        <dbReference type="SAM" id="Phobius"/>
    </source>
</evidence>
<dbReference type="PANTHER" id="PTHR31651:SF3">
    <property type="entry name" value="PROTEIN PIN-LIKES 7"/>
    <property type="match status" value="1"/>
</dbReference>
<feature type="transmembrane region" description="Helical" evidence="10">
    <location>
        <begin position="77"/>
        <end position="101"/>
    </location>
</feature>
<keyword evidence="12" id="KW-1185">Reference proteome</keyword>
<dbReference type="InterPro" id="IPR004776">
    <property type="entry name" value="Mem_transp_PIN-like"/>
</dbReference>
<feature type="transmembrane region" description="Helical" evidence="10">
    <location>
        <begin position="333"/>
        <end position="355"/>
    </location>
</feature>
<dbReference type="GO" id="GO:0009734">
    <property type="term" value="P:auxin-activated signaling pathway"/>
    <property type="evidence" value="ECO:0007669"/>
    <property type="project" value="UniProtKB-KW"/>
</dbReference>
<keyword evidence="7" id="KW-0927">Auxin signaling pathway</keyword>
<evidence type="ECO:0000256" key="7">
    <source>
        <dbReference type="ARBA" id="ARBA00023294"/>
    </source>
</evidence>
<evidence type="ECO:0000256" key="4">
    <source>
        <dbReference type="ARBA" id="ARBA00022824"/>
    </source>
</evidence>
<evidence type="ECO:0000256" key="8">
    <source>
        <dbReference type="ARBA" id="ARBA00025100"/>
    </source>
</evidence>
<keyword evidence="5 10" id="KW-1133">Transmembrane helix</keyword>
<proteinExistence type="inferred from homology"/>
<dbReference type="AlphaFoldDB" id="A0AAE0AQP1"/>
<dbReference type="Pfam" id="PF03547">
    <property type="entry name" value="Mem_trans"/>
    <property type="match status" value="1"/>
</dbReference>
<feature type="transmembrane region" description="Helical" evidence="10">
    <location>
        <begin position="400"/>
        <end position="424"/>
    </location>
</feature>
<feature type="transmembrane region" description="Helical" evidence="10">
    <location>
        <begin position="303"/>
        <end position="321"/>
    </location>
</feature>
<feature type="transmembrane region" description="Helical" evidence="10">
    <location>
        <begin position="113"/>
        <end position="134"/>
    </location>
</feature>
<dbReference type="EMBL" id="JANJYJ010000003">
    <property type="protein sequence ID" value="KAK3221854.1"/>
    <property type="molecule type" value="Genomic_DNA"/>
</dbReference>
<dbReference type="InterPro" id="IPR045033">
    <property type="entry name" value="PILS1/3/4/5/7"/>
</dbReference>
<keyword evidence="2" id="KW-0813">Transport</keyword>
<sequence>MAFSLYMSSSTWTHFPHQPHHRITAFSSILGAFLATNYCNLLTSDARKSLNKLVFTVFTPALMFASLAKTVTLQDIISWWFMPINIGLTFLFGGILGWIVVKILRPKPYLEGLIIATCSSGNLGNLLLIIVPAICNEDGSPFGNRNVCSSVGLSYASFSMALGGFYIWTYSYQLVKTSSVKFKELQAAEAEEISKTPNKDFDATSQTYLLSGDGDDQGHVAITVSSTKSSGDTQIQIVPEEPTSNESFWKQLLEPLQKILEELMAPPTIGAILGFIFGATVWLRNLLIGDAAPLRVVQDSIKLLGDGTIPCITLILGGNLIQGLRSSTLKPLIIVAVVCVRYLLLPAIGICVVKAAGNLGFLPSDPLFHFVLMTQFSLPPAMNIGTMTQLFDVAQEECSVLFLWTYLVASIALTAWSTVFMWILS</sequence>
<evidence type="ECO:0000313" key="12">
    <source>
        <dbReference type="Proteomes" id="UP001281410"/>
    </source>
</evidence>
<evidence type="ECO:0008006" key="13">
    <source>
        <dbReference type="Google" id="ProtNLM"/>
    </source>
</evidence>
<comment type="function">
    <text evidence="8">Involved in cellular auxin homeostasis by regulating auxin metabolism. Regulates intracellular auxin accumulation at the endoplasmic reticulum and thus auxin availability for nuclear auxin signaling.</text>
</comment>
<protein>
    <recommendedName>
        <fullName evidence="13">Protein PIN-LIKES 7-like</fullName>
    </recommendedName>
</protein>
<comment type="caution">
    <text evidence="11">The sequence shown here is derived from an EMBL/GenBank/DDBJ whole genome shotgun (WGS) entry which is preliminary data.</text>
</comment>
<keyword evidence="6 10" id="KW-0472">Membrane</keyword>